<dbReference type="KEGG" id="egt:105977354"/>
<dbReference type="STRING" id="4155.A0A022PUB1"/>
<organism evidence="11 12">
    <name type="scientific">Erythranthe guttata</name>
    <name type="common">Yellow monkey flower</name>
    <name type="synonym">Mimulus guttatus</name>
    <dbReference type="NCBI Taxonomy" id="4155"/>
    <lineage>
        <taxon>Eukaryota</taxon>
        <taxon>Viridiplantae</taxon>
        <taxon>Streptophyta</taxon>
        <taxon>Embryophyta</taxon>
        <taxon>Tracheophyta</taxon>
        <taxon>Spermatophyta</taxon>
        <taxon>Magnoliopsida</taxon>
        <taxon>eudicotyledons</taxon>
        <taxon>Gunneridae</taxon>
        <taxon>Pentapetalae</taxon>
        <taxon>asterids</taxon>
        <taxon>lamiids</taxon>
        <taxon>Lamiales</taxon>
        <taxon>Phrymaceae</taxon>
        <taxon>Erythranthe</taxon>
    </lineage>
</organism>
<keyword evidence="5" id="KW-0805">Transcription regulation</keyword>
<dbReference type="Proteomes" id="UP000030748">
    <property type="component" value="Unassembled WGS sequence"/>
</dbReference>
<dbReference type="InterPro" id="IPR013087">
    <property type="entry name" value="Znf_C2H2_type"/>
</dbReference>
<evidence type="ECO:0000256" key="2">
    <source>
        <dbReference type="ARBA" id="ARBA00022723"/>
    </source>
</evidence>
<dbReference type="PANTHER" id="PTHR45801">
    <property type="entry name" value="OS07G0101800 PROTEIN"/>
    <property type="match status" value="1"/>
</dbReference>
<evidence type="ECO:0000256" key="9">
    <source>
        <dbReference type="SAM" id="MobiDB-lite"/>
    </source>
</evidence>
<dbReference type="GO" id="GO:0005634">
    <property type="term" value="C:nucleus"/>
    <property type="evidence" value="ECO:0007669"/>
    <property type="project" value="UniProtKB-SubCell"/>
</dbReference>
<protein>
    <recommendedName>
        <fullName evidence="10">C2H2-type domain-containing protein</fullName>
    </recommendedName>
</protein>
<keyword evidence="4" id="KW-0862">Zinc</keyword>
<reference evidence="11 12" key="1">
    <citation type="journal article" date="2013" name="Proc. Natl. Acad. Sci. U.S.A.">
        <title>Fine-scale variation in meiotic recombination in Mimulus inferred from population shotgun sequencing.</title>
        <authorList>
            <person name="Hellsten U."/>
            <person name="Wright K.M."/>
            <person name="Jenkins J."/>
            <person name="Shu S."/>
            <person name="Yuan Y."/>
            <person name="Wessler S.R."/>
            <person name="Schmutz J."/>
            <person name="Willis J.H."/>
            <person name="Rokhsar D.S."/>
        </authorList>
    </citation>
    <scope>NUCLEOTIDE SEQUENCE [LARGE SCALE GENOMIC DNA]</scope>
    <source>
        <strain evidence="12">cv. DUN x IM62</strain>
    </source>
</reference>
<feature type="compositionally biased region" description="Basic residues" evidence="9">
    <location>
        <begin position="72"/>
        <end position="85"/>
    </location>
</feature>
<evidence type="ECO:0000256" key="3">
    <source>
        <dbReference type="ARBA" id="ARBA00022771"/>
    </source>
</evidence>
<feature type="domain" description="C2H2-type" evidence="10">
    <location>
        <begin position="52"/>
        <end position="79"/>
    </location>
</feature>
<dbReference type="PANTHER" id="PTHR45801:SF110">
    <property type="entry name" value="TRANSCRIPTIONAL REGULATOR SUPERMAN"/>
    <property type="match status" value="1"/>
</dbReference>
<name>A0A022PUB1_ERYGU</name>
<dbReference type="SUPFAM" id="SSF57667">
    <property type="entry name" value="beta-beta-alpha zinc fingers"/>
    <property type="match status" value="1"/>
</dbReference>
<dbReference type="GO" id="GO:0008270">
    <property type="term" value="F:zinc ion binding"/>
    <property type="evidence" value="ECO:0007669"/>
    <property type="project" value="UniProtKB-KW"/>
</dbReference>
<evidence type="ECO:0000313" key="12">
    <source>
        <dbReference type="Proteomes" id="UP000030748"/>
    </source>
</evidence>
<gene>
    <name evidence="11" type="ORF">MIMGU_mgv11b021848mg</name>
</gene>
<dbReference type="SMART" id="SM00355">
    <property type="entry name" value="ZnF_C2H2"/>
    <property type="match status" value="1"/>
</dbReference>
<dbReference type="eggNOG" id="ENOG502RXP0">
    <property type="taxonomic scope" value="Eukaryota"/>
</dbReference>
<feature type="region of interest" description="Disordered" evidence="9">
    <location>
        <begin position="69"/>
        <end position="100"/>
    </location>
</feature>
<keyword evidence="12" id="KW-1185">Reference proteome</keyword>
<evidence type="ECO:0000256" key="5">
    <source>
        <dbReference type="ARBA" id="ARBA00023015"/>
    </source>
</evidence>
<evidence type="ECO:0000259" key="10">
    <source>
        <dbReference type="PROSITE" id="PS50157"/>
    </source>
</evidence>
<accession>A0A022PUB1</accession>
<keyword evidence="2" id="KW-0479">Metal-binding</keyword>
<dbReference type="InterPro" id="IPR052426">
    <property type="entry name" value="Plant_dev_regulator"/>
</dbReference>
<dbReference type="InterPro" id="IPR036236">
    <property type="entry name" value="Znf_C2H2_sf"/>
</dbReference>
<keyword evidence="6" id="KW-0804">Transcription</keyword>
<dbReference type="EMBL" id="KI632289">
    <property type="protein sequence ID" value="EYU19937.1"/>
    <property type="molecule type" value="Genomic_DNA"/>
</dbReference>
<proteinExistence type="predicted"/>
<evidence type="ECO:0000313" key="11">
    <source>
        <dbReference type="EMBL" id="EYU19937.1"/>
    </source>
</evidence>
<dbReference type="OrthoDB" id="1708403at2759"/>
<dbReference type="PROSITE" id="PS00028">
    <property type="entry name" value="ZINC_FINGER_C2H2_1"/>
    <property type="match status" value="1"/>
</dbReference>
<evidence type="ECO:0000256" key="6">
    <source>
        <dbReference type="ARBA" id="ARBA00023163"/>
    </source>
</evidence>
<evidence type="ECO:0000256" key="7">
    <source>
        <dbReference type="ARBA" id="ARBA00023242"/>
    </source>
</evidence>
<evidence type="ECO:0000256" key="1">
    <source>
        <dbReference type="ARBA" id="ARBA00004123"/>
    </source>
</evidence>
<dbReference type="Pfam" id="PF13912">
    <property type="entry name" value="zf-C2H2_6"/>
    <property type="match status" value="1"/>
</dbReference>
<evidence type="ECO:0000256" key="4">
    <source>
        <dbReference type="ARBA" id="ARBA00022833"/>
    </source>
</evidence>
<comment type="subcellular location">
    <subcellularLocation>
        <location evidence="1">Nucleus</location>
    </subcellularLocation>
</comment>
<dbReference type="Gene3D" id="3.30.160.60">
    <property type="entry name" value="Classic Zinc Finger"/>
    <property type="match status" value="1"/>
</dbReference>
<feature type="compositionally biased region" description="Pro residues" evidence="9">
    <location>
        <begin position="87"/>
        <end position="96"/>
    </location>
</feature>
<keyword evidence="3 8" id="KW-0863">Zinc-finger</keyword>
<keyword evidence="7" id="KW-0539">Nucleus</keyword>
<dbReference type="AlphaFoldDB" id="A0A022PUB1"/>
<sequence length="180" mass="20459">MWMNNNSKHIHRKLFPFPSPMNNDSLSISEVDGGVFEEEAAFRRFAWPPRSYSCSFCRREFRSAQALGGHMNVHRRDRARQRLKHQPSPPPPPPPQAAAGETAGILHHHHQKHNFYKKRADGEKSVEKRDSLSAAVVCKRHKKSPLMAAAPLFYHSKVLVSSSTEIDLELRLGLGFHIHG</sequence>
<dbReference type="PROSITE" id="PS50157">
    <property type="entry name" value="ZINC_FINGER_C2H2_2"/>
    <property type="match status" value="1"/>
</dbReference>
<evidence type="ECO:0000256" key="8">
    <source>
        <dbReference type="PROSITE-ProRule" id="PRU00042"/>
    </source>
</evidence>